<dbReference type="InterPro" id="IPR005196">
    <property type="entry name" value="Glyco_hydro_65_N"/>
</dbReference>
<keyword evidence="6" id="KW-0378">Hydrolase</keyword>
<dbReference type="PANTHER" id="PTHR11051">
    <property type="entry name" value="GLYCOSYL HYDROLASE-RELATED"/>
    <property type="match status" value="1"/>
</dbReference>
<feature type="compositionally biased region" description="Basic and acidic residues" evidence="2">
    <location>
        <begin position="16"/>
        <end position="25"/>
    </location>
</feature>
<feature type="region of interest" description="Disordered" evidence="2">
    <location>
        <begin position="1"/>
        <end position="52"/>
    </location>
</feature>
<gene>
    <name evidence="6" type="ORF">F8O04_00115</name>
</gene>
<dbReference type="Gene3D" id="2.60.420.10">
    <property type="entry name" value="Maltose phosphorylase, domain 3"/>
    <property type="match status" value="1"/>
</dbReference>
<comment type="caution">
    <text evidence="6">The sequence shown here is derived from an EMBL/GenBank/DDBJ whole genome shotgun (WGS) entry which is preliminary data.</text>
</comment>
<accession>A0A6H9WV87</accession>
<dbReference type="GO" id="GO:0016757">
    <property type="term" value="F:glycosyltransferase activity"/>
    <property type="evidence" value="ECO:0007669"/>
    <property type="project" value="UniProtKB-ARBA"/>
</dbReference>
<keyword evidence="1" id="KW-0326">Glycosidase</keyword>
<dbReference type="InterPro" id="IPR008928">
    <property type="entry name" value="6-hairpin_glycosidase_sf"/>
</dbReference>
<feature type="compositionally biased region" description="Polar residues" evidence="2">
    <location>
        <begin position="1"/>
        <end position="10"/>
    </location>
</feature>
<feature type="region of interest" description="Disordered" evidence="2">
    <location>
        <begin position="901"/>
        <end position="924"/>
    </location>
</feature>
<evidence type="ECO:0000259" key="3">
    <source>
        <dbReference type="Pfam" id="PF03632"/>
    </source>
</evidence>
<dbReference type="PANTHER" id="PTHR11051:SF13">
    <property type="entry name" value="GLYCOSYL TRANSFERASE"/>
    <property type="match status" value="1"/>
</dbReference>
<evidence type="ECO:0000256" key="1">
    <source>
        <dbReference type="ARBA" id="ARBA00023295"/>
    </source>
</evidence>
<dbReference type="AlphaFoldDB" id="A0A6H9WV87"/>
<dbReference type="InterPro" id="IPR037018">
    <property type="entry name" value="GH65_N"/>
</dbReference>
<evidence type="ECO:0000259" key="5">
    <source>
        <dbReference type="Pfam" id="PF03636"/>
    </source>
</evidence>
<dbReference type="EMBL" id="WBJY01000001">
    <property type="protein sequence ID" value="KAB1650424.1"/>
    <property type="molecule type" value="Genomic_DNA"/>
</dbReference>
<dbReference type="Gene3D" id="1.50.10.10">
    <property type="match status" value="1"/>
</dbReference>
<feature type="domain" description="Glycoside hydrolase family 65 C-terminal" evidence="4">
    <location>
        <begin position="785"/>
        <end position="846"/>
    </location>
</feature>
<organism evidence="6 7">
    <name type="scientific">Pseudoclavibacter endophyticus</name>
    <dbReference type="NCBI Taxonomy" id="1778590"/>
    <lineage>
        <taxon>Bacteria</taxon>
        <taxon>Bacillati</taxon>
        <taxon>Actinomycetota</taxon>
        <taxon>Actinomycetes</taxon>
        <taxon>Micrococcales</taxon>
        <taxon>Microbacteriaceae</taxon>
        <taxon>Pseudoclavibacter</taxon>
    </lineage>
</organism>
<dbReference type="Pfam" id="PF03633">
    <property type="entry name" value="Glyco_hydro_65C"/>
    <property type="match status" value="1"/>
</dbReference>
<evidence type="ECO:0000256" key="2">
    <source>
        <dbReference type="SAM" id="MobiDB-lite"/>
    </source>
</evidence>
<evidence type="ECO:0000313" key="6">
    <source>
        <dbReference type="EMBL" id="KAB1650424.1"/>
    </source>
</evidence>
<dbReference type="InterPro" id="IPR005194">
    <property type="entry name" value="Glyco_hydro_65_C"/>
</dbReference>
<feature type="domain" description="Glycoside hydrolase family 65 central catalytic" evidence="3">
    <location>
        <begin position="413"/>
        <end position="776"/>
    </location>
</feature>
<dbReference type="InterPro" id="IPR005195">
    <property type="entry name" value="Glyco_hydro_65_M"/>
</dbReference>
<keyword evidence="7" id="KW-1185">Reference proteome</keyword>
<dbReference type="SUPFAM" id="SSF74650">
    <property type="entry name" value="Galactose mutarotase-like"/>
    <property type="match status" value="1"/>
</dbReference>
<dbReference type="Pfam" id="PF03636">
    <property type="entry name" value="Glyco_hydro_65N"/>
    <property type="match status" value="1"/>
</dbReference>
<protein>
    <submittedName>
        <fullName evidence="6">Glycoside hydrolase family 65 protein</fullName>
    </submittedName>
</protein>
<sequence length="924" mass="103203">MRQWVSTLPSDDNWFDEPRPRRAVEPGDDSSAPDPSGRHGDAATGDVPDGDGIDRLNFPVDEWALVERHFDRDLQGRTETIFTVANGYIGMRGNSPEGRYASEHGTYINGFHETWPIRHAEEAFGFARVGQTIVNVPDAKIIRLYVDDEPFVLATAEIESYERRLDFRKGIVTRDLVWRTPGGKRVRIYSSRLVSFSDRHLALLEYEVEVLGDEASVVFSSQLLNRQDGVDEYRSAKGSKNGGNSFGSGADERFDPRQAEQFVERVLDPRIQDTSGDRIILGYQTRNSGMTIACAVDHRLTINGVDVASDLAALDDTIDVASDTELAEDLAKRVYRMRARADTPIKLTKYVSYHTASSVPTRELADRCNRTLDRALDETVETHRARQLAWLEQFWESSDVVLRGQPDLQQAMRWNLFQLAQASARGDGLGIAAKGVTGSGYGGHYFWDTEVFMLPFLTYTQPQIARNALRFRHTTIDAARERAAELNERGALFPWRTINGEESSAYYAASTAQYHIDADISHAIAQYVAATGDTFFLINEGMDVLVETARMWSDLGFWRRGDAASFHVHGVTGPDEYTTVVNDNLFTNVMAQENLQIAADAVEWLRSRHPDDYDRLAARLDLREDELGEWRRAARHMHIPYDENLGVHPQDASFLDKEVWDLDHTPDEQRPLLLHFHPLVIYRFQVIKQADVVLALLLRGDCFTAEEKLRNFEYYDVLTTGDSSLSAVVQSIVAAEVGHMRLALKYFRHGAFVDLGDLHGNTNAGVHVASAGGMWMAAVNGFAGMRDHRGIISFDPRLPDGWQGIDFKLRLRDSRIRVELRTESIAFTLESGDAVRVQVRGETVTVEPGEPRIVPLAHQGERRTRELSIDTITGAYRSDGSPLTASVPVVTGAIPIGESSPVMSHGAAGHPLDHSDARSVPPGA</sequence>
<name>A0A6H9WV87_9MICO</name>
<evidence type="ECO:0000313" key="7">
    <source>
        <dbReference type="Proteomes" id="UP000431744"/>
    </source>
</evidence>
<dbReference type="OrthoDB" id="9816160at2"/>
<dbReference type="GO" id="GO:0030246">
    <property type="term" value="F:carbohydrate binding"/>
    <property type="evidence" value="ECO:0007669"/>
    <property type="project" value="InterPro"/>
</dbReference>
<dbReference type="Gene3D" id="2.70.98.40">
    <property type="entry name" value="Glycoside hydrolase, family 65, N-terminal domain"/>
    <property type="match status" value="1"/>
</dbReference>
<feature type="domain" description="Glycoside hydrolase family 65 N-terminal" evidence="5">
    <location>
        <begin position="67"/>
        <end position="356"/>
    </location>
</feature>
<dbReference type="Proteomes" id="UP000431744">
    <property type="component" value="Unassembled WGS sequence"/>
</dbReference>
<proteinExistence type="predicted"/>
<dbReference type="SUPFAM" id="SSF48208">
    <property type="entry name" value="Six-hairpin glycosidases"/>
    <property type="match status" value="1"/>
</dbReference>
<evidence type="ECO:0000259" key="4">
    <source>
        <dbReference type="Pfam" id="PF03633"/>
    </source>
</evidence>
<dbReference type="GO" id="GO:0005975">
    <property type="term" value="P:carbohydrate metabolic process"/>
    <property type="evidence" value="ECO:0007669"/>
    <property type="project" value="InterPro"/>
</dbReference>
<reference evidence="6 7" key="1">
    <citation type="submission" date="2019-09" db="EMBL/GenBank/DDBJ databases">
        <title>Phylogeny of genus Pseudoclavibacter and closely related genus.</title>
        <authorList>
            <person name="Li Y."/>
        </authorList>
    </citation>
    <scope>NUCLEOTIDE SEQUENCE [LARGE SCALE GENOMIC DNA]</scope>
    <source>
        <strain evidence="6 7">EGI 60007</strain>
    </source>
</reference>
<dbReference type="InterPro" id="IPR012341">
    <property type="entry name" value="6hp_glycosidase-like_sf"/>
</dbReference>
<dbReference type="GO" id="GO:0004553">
    <property type="term" value="F:hydrolase activity, hydrolyzing O-glycosyl compounds"/>
    <property type="evidence" value="ECO:0007669"/>
    <property type="project" value="TreeGrafter"/>
</dbReference>
<dbReference type="Pfam" id="PF03632">
    <property type="entry name" value="Glyco_hydro_65m"/>
    <property type="match status" value="1"/>
</dbReference>
<dbReference type="InterPro" id="IPR011013">
    <property type="entry name" value="Gal_mutarotase_sf_dom"/>
</dbReference>